<evidence type="ECO:0000259" key="5">
    <source>
        <dbReference type="PROSITE" id="PS50109"/>
    </source>
</evidence>
<gene>
    <name evidence="7" type="primary">pilS</name>
    <name evidence="7" type="ORF">GCM10007907_06440</name>
</gene>
<dbReference type="Proteomes" id="UP001156706">
    <property type="component" value="Unassembled WGS sequence"/>
</dbReference>
<organism evidence="7 8">
    <name type="scientific">Chitinimonas prasina</name>
    <dbReference type="NCBI Taxonomy" id="1434937"/>
    <lineage>
        <taxon>Bacteria</taxon>
        <taxon>Pseudomonadati</taxon>
        <taxon>Pseudomonadota</taxon>
        <taxon>Betaproteobacteria</taxon>
        <taxon>Neisseriales</taxon>
        <taxon>Chitinibacteraceae</taxon>
        <taxon>Chitinimonas</taxon>
    </lineage>
</organism>
<dbReference type="SUPFAM" id="SSF47384">
    <property type="entry name" value="Homodimeric domain of signal transducing histidine kinase"/>
    <property type="match status" value="1"/>
</dbReference>
<evidence type="ECO:0000256" key="2">
    <source>
        <dbReference type="ARBA" id="ARBA00012438"/>
    </source>
</evidence>
<dbReference type="PROSITE" id="PS50109">
    <property type="entry name" value="HIS_KIN"/>
    <property type="match status" value="1"/>
</dbReference>
<dbReference type="PANTHER" id="PTHR43065:SF52">
    <property type="entry name" value="SENSOR PROTEIN KINASE PILS"/>
    <property type="match status" value="1"/>
</dbReference>
<dbReference type="InterPro" id="IPR036890">
    <property type="entry name" value="HATPase_C_sf"/>
</dbReference>
<dbReference type="Pfam" id="PF25323">
    <property type="entry name" value="6TM_PilS"/>
    <property type="match status" value="1"/>
</dbReference>
<keyword evidence="4" id="KW-0812">Transmembrane</keyword>
<evidence type="ECO:0000256" key="3">
    <source>
        <dbReference type="ARBA" id="ARBA00022553"/>
    </source>
</evidence>
<feature type="domain" description="Histidine kinase" evidence="5">
    <location>
        <begin position="317"/>
        <end position="526"/>
    </location>
</feature>
<keyword evidence="8" id="KW-1185">Reference proteome</keyword>
<comment type="catalytic activity">
    <reaction evidence="1">
        <text>ATP + protein L-histidine = ADP + protein N-phospho-L-histidine.</text>
        <dbReference type="EC" id="2.7.13.3"/>
    </reaction>
</comment>
<evidence type="ECO:0000313" key="7">
    <source>
        <dbReference type="EMBL" id="GLR11854.1"/>
    </source>
</evidence>
<dbReference type="EC" id="2.7.13.3" evidence="2"/>
<feature type="transmembrane region" description="Helical" evidence="4">
    <location>
        <begin position="50"/>
        <end position="69"/>
    </location>
</feature>
<proteinExistence type="predicted"/>
<reference evidence="8" key="1">
    <citation type="journal article" date="2019" name="Int. J. Syst. Evol. Microbiol.">
        <title>The Global Catalogue of Microorganisms (GCM) 10K type strain sequencing project: providing services to taxonomists for standard genome sequencing and annotation.</title>
        <authorList>
            <consortium name="The Broad Institute Genomics Platform"/>
            <consortium name="The Broad Institute Genome Sequencing Center for Infectious Disease"/>
            <person name="Wu L."/>
            <person name="Ma J."/>
        </authorList>
    </citation>
    <scope>NUCLEOTIDE SEQUENCE [LARGE SCALE GENOMIC DNA]</scope>
    <source>
        <strain evidence="8">NBRC 110044</strain>
    </source>
</reference>
<dbReference type="Pfam" id="PF13188">
    <property type="entry name" value="PAS_8"/>
    <property type="match status" value="1"/>
</dbReference>
<dbReference type="InterPro" id="IPR003594">
    <property type="entry name" value="HATPase_dom"/>
</dbReference>
<name>A0ABQ5YD86_9NEIS</name>
<evidence type="ECO:0000259" key="6">
    <source>
        <dbReference type="PROSITE" id="PS50112"/>
    </source>
</evidence>
<dbReference type="InterPro" id="IPR004358">
    <property type="entry name" value="Sig_transdc_His_kin-like_C"/>
</dbReference>
<accession>A0ABQ5YD86</accession>
<dbReference type="InterPro" id="IPR035965">
    <property type="entry name" value="PAS-like_dom_sf"/>
</dbReference>
<dbReference type="InterPro" id="IPR005467">
    <property type="entry name" value="His_kinase_dom"/>
</dbReference>
<dbReference type="PANTHER" id="PTHR43065">
    <property type="entry name" value="SENSOR HISTIDINE KINASE"/>
    <property type="match status" value="1"/>
</dbReference>
<protein>
    <recommendedName>
        <fullName evidence="2">histidine kinase</fullName>
        <ecNumber evidence="2">2.7.13.3</ecNumber>
    </recommendedName>
</protein>
<evidence type="ECO:0000256" key="4">
    <source>
        <dbReference type="SAM" id="Phobius"/>
    </source>
</evidence>
<evidence type="ECO:0000256" key="1">
    <source>
        <dbReference type="ARBA" id="ARBA00000085"/>
    </source>
</evidence>
<dbReference type="SUPFAM" id="SSF55874">
    <property type="entry name" value="ATPase domain of HSP90 chaperone/DNA topoisomerase II/histidine kinase"/>
    <property type="match status" value="1"/>
</dbReference>
<sequence>MLQTRTLISSDLWRSARIFNWFRALIAVALAFVSWRLSDAFFPTLGDRVSLVWLSLVYLLLAVVFGICLQRRWPNFRLLLTLQVACDIGFIVAVMDIVGGLRTGMGLMLLPYLAGAGLISRGRTTLFHAALASIALLLQQALQYVATEGGTADFFQAAMLSIACFATAWLAHRLASYATESERLAARRGSELANMAQINRLILQDVSDGVLVLDEAGVIRQFNQQAERLLGPGMVAGKTRLSEFNPLLTGALASWQAGHSLLPVDLEITRQVVRPRFMPIKVGNAEGGTVVFLEDIERLRREAQQMKLAALGRLTANIAHEIRNPLSAIGHAAQLMAEEAQDPASLRLTRIMVENSRRLDGIVRAVLDLNRRDRAEPVDIRLHEWLTAFVEEFREVEGIAAELTLHCPKGAVARFDEGQLHQVLWNLCRNGWRYSTRMDGALGLRVARLADAWVLDVHDDGPGVPAADVSKLFEPFFTTDAKGTGLGLYIAREICAGNASVLEYVSSPPGDKLGGACFRITFPARPA</sequence>
<feature type="transmembrane region" description="Helical" evidence="4">
    <location>
        <begin position="21"/>
        <end position="38"/>
    </location>
</feature>
<keyword evidence="4" id="KW-0472">Membrane</keyword>
<comment type="caution">
    <text evidence="7">The sequence shown here is derived from an EMBL/GenBank/DDBJ whole genome shotgun (WGS) entry which is preliminary data.</text>
</comment>
<dbReference type="PRINTS" id="PR00344">
    <property type="entry name" value="BCTRLSENSOR"/>
</dbReference>
<keyword evidence="3" id="KW-0597">Phosphoprotein</keyword>
<dbReference type="InterPro" id="IPR000014">
    <property type="entry name" value="PAS"/>
</dbReference>
<dbReference type="CDD" id="cd00082">
    <property type="entry name" value="HisKA"/>
    <property type="match status" value="1"/>
</dbReference>
<feature type="transmembrane region" description="Helical" evidence="4">
    <location>
        <begin position="76"/>
        <end position="95"/>
    </location>
</feature>
<dbReference type="SMART" id="SM00387">
    <property type="entry name" value="HATPase_c"/>
    <property type="match status" value="1"/>
</dbReference>
<evidence type="ECO:0000313" key="8">
    <source>
        <dbReference type="Proteomes" id="UP001156706"/>
    </source>
</evidence>
<dbReference type="PROSITE" id="PS50112">
    <property type="entry name" value="PAS"/>
    <property type="match status" value="1"/>
</dbReference>
<dbReference type="RefSeq" id="WP_284194996.1">
    <property type="nucleotide sequence ID" value="NZ_BSOG01000001.1"/>
</dbReference>
<dbReference type="Pfam" id="PF00512">
    <property type="entry name" value="HisKA"/>
    <property type="match status" value="1"/>
</dbReference>
<dbReference type="SUPFAM" id="SSF55785">
    <property type="entry name" value="PYP-like sensor domain (PAS domain)"/>
    <property type="match status" value="1"/>
</dbReference>
<dbReference type="EMBL" id="BSOG01000001">
    <property type="protein sequence ID" value="GLR11854.1"/>
    <property type="molecule type" value="Genomic_DNA"/>
</dbReference>
<dbReference type="InterPro" id="IPR003661">
    <property type="entry name" value="HisK_dim/P_dom"/>
</dbReference>
<dbReference type="Pfam" id="PF02518">
    <property type="entry name" value="HATPase_c"/>
    <property type="match status" value="1"/>
</dbReference>
<keyword evidence="4" id="KW-1133">Transmembrane helix</keyword>
<dbReference type="Gene3D" id="1.10.287.130">
    <property type="match status" value="1"/>
</dbReference>
<dbReference type="SMART" id="SM00388">
    <property type="entry name" value="HisKA"/>
    <property type="match status" value="1"/>
</dbReference>
<dbReference type="InterPro" id="IPR036097">
    <property type="entry name" value="HisK_dim/P_sf"/>
</dbReference>
<dbReference type="Gene3D" id="3.30.450.20">
    <property type="entry name" value="PAS domain"/>
    <property type="match status" value="1"/>
</dbReference>
<dbReference type="Gene3D" id="3.30.565.10">
    <property type="entry name" value="Histidine kinase-like ATPase, C-terminal domain"/>
    <property type="match status" value="1"/>
</dbReference>
<feature type="domain" description="PAS" evidence="6">
    <location>
        <begin position="200"/>
        <end position="231"/>
    </location>
</feature>